<evidence type="ECO:0000313" key="6">
    <source>
        <dbReference type="EMBL" id="TCK09193.1"/>
    </source>
</evidence>
<dbReference type="Proteomes" id="UP000294546">
    <property type="component" value="Unassembled WGS sequence"/>
</dbReference>
<dbReference type="PRINTS" id="PR00039">
    <property type="entry name" value="HTHLYSR"/>
</dbReference>
<evidence type="ECO:0000256" key="3">
    <source>
        <dbReference type="ARBA" id="ARBA00023125"/>
    </source>
</evidence>
<feature type="domain" description="HTH lysR-type" evidence="5">
    <location>
        <begin position="1"/>
        <end position="58"/>
    </location>
</feature>
<accession>A0A4R1GPF0</accession>
<dbReference type="GO" id="GO:0003677">
    <property type="term" value="F:DNA binding"/>
    <property type="evidence" value="ECO:0007669"/>
    <property type="project" value="UniProtKB-KW"/>
</dbReference>
<dbReference type="InterPro" id="IPR000847">
    <property type="entry name" value="LysR_HTH_N"/>
</dbReference>
<keyword evidence="3" id="KW-0238">DNA-binding</keyword>
<reference evidence="6 7" key="1">
    <citation type="submission" date="2019-03" db="EMBL/GenBank/DDBJ databases">
        <title>Genomic Encyclopedia of Archaeal and Bacterial Type Strains, Phase II (KMG-II): from individual species to whole genera.</title>
        <authorList>
            <person name="Goeker M."/>
        </authorList>
    </citation>
    <scope>NUCLEOTIDE SEQUENCE [LARGE SCALE GENOMIC DNA]</scope>
    <source>
        <strain evidence="6 7">DSM 27697</strain>
    </source>
</reference>
<dbReference type="PROSITE" id="PS50931">
    <property type="entry name" value="HTH_LYSR"/>
    <property type="match status" value="1"/>
</dbReference>
<evidence type="ECO:0000256" key="4">
    <source>
        <dbReference type="ARBA" id="ARBA00023163"/>
    </source>
</evidence>
<dbReference type="GO" id="GO:0003700">
    <property type="term" value="F:DNA-binding transcription factor activity"/>
    <property type="evidence" value="ECO:0007669"/>
    <property type="project" value="InterPro"/>
</dbReference>
<evidence type="ECO:0000256" key="2">
    <source>
        <dbReference type="ARBA" id="ARBA00023015"/>
    </source>
</evidence>
<dbReference type="EMBL" id="SMFU01000007">
    <property type="protein sequence ID" value="TCK09193.1"/>
    <property type="molecule type" value="Genomic_DNA"/>
</dbReference>
<dbReference type="InterPro" id="IPR036388">
    <property type="entry name" value="WH-like_DNA-bd_sf"/>
</dbReference>
<proteinExistence type="inferred from homology"/>
<evidence type="ECO:0000259" key="5">
    <source>
        <dbReference type="PROSITE" id="PS50931"/>
    </source>
</evidence>
<gene>
    <name evidence="6" type="ORF">CLV83_1298</name>
</gene>
<evidence type="ECO:0000256" key="1">
    <source>
        <dbReference type="ARBA" id="ARBA00009437"/>
    </source>
</evidence>
<evidence type="ECO:0000313" key="7">
    <source>
        <dbReference type="Proteomes" id="UP000294546"/>
    </source>
</evidence>
<keyword evidence="4" id="KW-0804">Transcription</keyword>
<dbReference type="AlphaFoldDB" id="A0A4R1GPF0"/>
<name>A0A4R1GPF0_9GAMM</name>
<protein>
    <submittedName>
        <fullName evidence="6">LysR family transcriptional regulator</fullName>
    </submittedName>
</protein>
<dbReference type="InterPro" id="IPR036390">
    <property type="entry name" value="WH_DNA-bd_sf"/>
</dbReference>
<dbReference type="SUPFAM" id="SSF46785">
    <property type="entry name" value="Winged helix' DNA-binding domain"/>
    <property type="match status" value="1"/>
</dbReference>
<dbReference type="Pfam" id="PF00126">
    <property type="entry name" value="HTH_1"/>
    <property type="match status" value="1"/>
</dbReference>
<dbReference type="PANTHER" id="PTHR30118">
    <property type="entry name" value="HTH-TYPE TRANSCRIPTIONAL REGULATOR LEUO-RELATED"/>
    <property type="match status" value="1"/>
</dbReference>
<keyword evidence="2" id="KW-0805">Transcription regulation</keyword>
<dbReference type="Gene3D" id="3.40.190.10">
    <property type="entry name" value="Periplasmic binding protein-like II"/>
    <property type="match status" value="2"/>
</dbReference>
<comment type="caution">
    <text evidence="6">The sequence shown here is derived from an EMBL/GenBank/DDBJ whole genome shotgun (WGS) entry which is preliminary data.</text>
</comment>
<dbReference type="InterPro" id="IPR050389">
    <property type="entry name" value="LysR-type_TF"/>
</dbReference>
<dbReference type="Pfam" id="PF03466">
    <property type="entry name" value="LysR_substrate"/>
    <property type="match status" value="1"/>
</dbReference>
<comment type="similarity">
    <text evidence="1">Belongs to the LysR transcriptional regulatory family.</text>
</comment>
<dbReference type="InterPro" id="IPR005119">
    <property type="entry name" value="LysR_subst-bd"/>
</dbReference>
<keyword evidence="7" id="KW-1185">Reference proteome</keyword>
<organism evidence="6 7">
    <name type="scientific">Marinobacterium mangrovicola</name>
    <dbReference type="NCBI Taxonomy" id="1476959"/>
    <lineage>
        <taxon>Bacteria</taxon>
        <taxon>Pseudomonadati</taxon>
        <taxon>Pseudomonadota</taxon>
        <taxon>Gammaproteobacteria</taxon>
        <taxon>Oceanospirillales</taxon>
        <taxon>Oceanospirillaceae</taxon>
        <taxon>Marinobacterium</taxon>
    </lineage>
</organism>
<dbReference type="RefSeq" id="WP_243642296.1">
    <property type="nucleotide sequence ID" value="NZ_SMFU01000007.1"/>
</dbReference>
<dbReference type="Gene3D" id="1.10.10.10">
    <property type="entry name" value="Winged helix-like DNA-binding domain superfamily/Winged helix DNA-binding domain"/>
    <property type="match status" value="1"/>
</dbReference>
<dbReference type="SUPFAM" id="SSF53850">
    <property type="entry name" value="Periplasmic binding protein-like II"/>
    <property type="match status" value="1"/>
</dbReference>
<sequence>MDLNLLKALDALLDERNVTRAAERLGITQPAMSGILTRLRDSFDDPLFSRTQRGIIPTQRALDLSKPVKQVLRQIDTLLQPPVFVPSTASLTFTIAATDYALRAIAVPFLSALKVKAPRIKVSLLPVENERVHSQLERGQIDLALLTPDSTPLDLHARELFKEHYVCVMREDHPAANGRKLTLKEFCALDHALVSYEGGGFYGITDDVLEQLGAKREVTLSVKSFLILPEILRSSDMVAVLPSRLVSGMEGLAISEPPIAVPGFTKIAAWHERTHHDSAHRWIRELLFMACADRK</sequence>
<dbReference type="PANTHER" id="PTHR30118:SF15">
    <property type="entry name" value="TRANSCRIPTIONAL REGULATORY PROTEIN"/>
    <property type="match status" value="1"/>
</dbReference>
<dbReference type="CDD" id="cd08461">
    <property type="entry name" value="PBP2_DntR_like_3"/>
    <property type="match status" value="1"/>
</dbReference>